<accession>A0A1F5YR53</accession>
<dbReference type="Gene3D" id="2.40.420.20">
    <property type="match status" value="1"/>
</dbReference>
<dbReference type="InterPro" id="IPR058624">
    <property type="entry name" value="MdtA-like_HH"/>
</dbReference>
<evidence type="ECO:0000256" key="6">
    <source>
        <dbReference type="ARBA" id="ARBA00023136"/>
    </source>
</evidence>
<comment type="caution">
    <text evidence="11">The sequence shown here is derived from an EMBL/GenBank/DDBJ whole genome shotgun (WGS) entry which is preliminary data.</text>
</comment>
<evidence type="ECO:0000313" key="11">
    <source>
        <dbReference type="EMBL" id="OGG02678.1"/>
    </source>
</evidence>
<dbReference type="InterPro" id="IPR058627">
    <property type="entry name" value="MdtA-like_C"/>
</dbReference>
<evidence type="ECO:0000256" key="3">
    <source>
        <dbReference type="ARBA" id="ARBA00022448"/>
    </source>
</evidence>
<evidence type="ECO:0000256" key="1">
    <source>
        <dbReference type="ARBA" id="ARBA00004236"/>
    </source>
</evidence>
<dbReference type="Gene3D" id="2.40.50.100">
    <property type="match status" value="1"/>
</dbReference>
<evidence type="ECO:0000259" key="8">
    <source>
        <dbReference type="Pfam" id="PF25917"/>
    </source>
</evidence>
<dbReference type="InterPro" id="IPR006143">
    <property type="entry name" value="RND_pump_MFP"/>
</dbReference>
<gene>
    <name evidence="11" type="ORF">A3F83_03425</name>
</gene>
<evidence type="ECO:0000313" key="12">
    <source>
        <dbReference type="Proteomes" id="UP000179129"/>
    </source>
</evidence>
<dbReference type="InterPro" id="IPR058625">
    <property type="entry name" value="MdtA-like_BSH"/>
</dbReference>
<comment type="similarity">
    <text evidence="2">Belongs to the membrane fusion protein (MFP) (TC 8.A.1) family.</text>
</comment>
<dbReference type="Pfam" id="PF25876">
    <property type="entry name" value="HH_MFP_RND"/>
    <property type="match status" value="1"/>
</dbReference>
<reference evidence="11 12" key="1">
    <citation type="journal article" date="2016" name="Nat. Commun.">
        <title>Thousands of microbial genomes shed light on interconnected biogeochemical processes in an aquifer system.</title>
        <authorList>
            <person name="Anantharaman K."/>
            <person name="Brown C.T."/>
            <person name="Hug L.A."/>
            <person name="Sharon I."/>
            <person name="Castelle C.J."/>
            <person name="Probst A.J."/>
            <person name="Thomas B.C."/>
            <person name="Singh A."/>
            <person name="Wilkins M.J."/>
            <person name="Karaoz U."/>
            <person name="Brodie E.L."/>
            <person name="Williams K.H."/>
            <person name="Hubbard S.S."/>
            <person name="Banfield J.F."/>
        </authorList>
    </citation>
    <scope>NUCLEOTIDE SEQUENCE [LARGE SCALE GENOMIC DNA]</scope>
</reference>
<dbReference type="GO" id="GO:0015562">
    <property type="term" value="F:efflux transmembrane transporter activity"/>
    <property type="evidence" value="ECO:0007669"/>
    <property type="project" value="TreeGrafter"/>
</dbReference>
<dbReference type="Gene3D" id="1.10.287.470">
    <property type="entry name" value="Helix hairpin bin"/>
    <property type="match status" value="1"/>
</dbReference>
<dbReference type="Proteomes" id="UP000179129">
    <property type="component" value="Unassembled WGS sequence"/>
</dbReference>
<sequence>MTGSVKLIGFSQKRRAGLKLRLPVLLALLPAILVSCNKPGGQSAPPAVPVSVARVEIKNVPLEIQDIGTVEAYNTVSVNSRIGGELIKVYFEEGQDVKEGEPLFQIDPAPYRAALEGARANLERDSVRAWNAGETVKRYAELIGKEYITQQQYDDMLAESEALKATVRSDRAAVDNARLNFDYCFIRAPLAGRTGRLLVHQGNIIKANDIPLLVIHQIQPVYVRFTVPDQYLNQLLEYSRGGKLEVRAASTEDGQEINTGELSFVDNSVDQSTGTITLKALFPNANRLLWPGEFVNVSLVLKTIQGAVVLPSRAVQSGQNGDFVYIVGPDNTVESRPVTVSYSFKEQTVVEKGLDGGETVVTDGQLRLYPGAKIELTEGVGTGKAGSS</sequence>
<feature type="domain" description="Multidrug resistance protein MdtA-like barrel-sandwich hybrid" evidence="8">
    <location>
        <begin position="74"/>
        <end position="214"/>
    </location>
</feature>
<dbReference type="EMBL" id="MFIX01000179">
    <property type="protein sequence ID" value="OGG02678.1"/>
    <property type="molecule type" value="Genomic_DNA"/>
</dbReference>
<comment type="subcellular location">
    <subcellularLocation>
        <location evidence="1">Cell membrane</location>
    </subcellularLocation>
</comment>
<protein>
    <submittedName>
        <fullName evidence="11">Uncharacterized protein</fullName>
    </submittedName>
</protein>
<evidence type="ECO:0000259" key="10">
    <source>
        <dbReference type="Pfam" id="PF25967"/>
    </source>
</evidence>
<dbReference type="FunFam" id="2.40.420.20:FF:000001">
    <property type="entry name" value="Efflux RND transporter periplasmic adaptor subunit"/>
    <property type="match status" value="1"/>
</dbReference>
<dbReference type="GO" id="GO:1990281">
    <property type="term" value="C:efflux pump complex"/>
    <property type="evidence" value="ECO:0007669"/>
    <property type="project" value="TreeGrafter"/>
</dbReference>
<keyword evidence="5" id="KW-0997">Cell inner membrane</keyword>
<dbReference type="NCBIfam" id="TIGR01730">
    <property type="entry name" value="RND_mfp"/>
    <property type="match status" value="1"/>
</dbReference>
<dbReference type="InterPro" id="IPR058626">
    <property type="entry name" value="MdtA-like_b-barrel"/>
</dbReference>
<dbReference type="SUPFAM" id="SSF111369">
    <property type="entry name" value="HlyD-like secretion proteins"/>
    <property type="match status" value="1"/>
</dbReference>
<dbReference type="Pfam" id="PF25917">
    <property type="entry name" value="BSH_RND"/>
    <property type="match status" value="1"/>
</dbReference>
<dbReference type="STRING" id="1817867.A3F83_03425"/>
<evidence type="ECO:0000256" key="2">
    <source>
        <dbReference type="ARBA" id="ARBA00009477"/>
    </source>
</evidence>
<proteinExistence type="inferred from homology"/>
<feature type="domain" description="Multidrug resistance protein MdtA-like C-terminal permuted SH3" evidence="10">
    <location>
        <begin position="307"/>
        <end position="364"/>
    </location>
</feature>
<keyword evidence="4" id="KW-1003">Cell membrane</keyword>
<keyword evidence="6" id="KW-0472">Membrane</keyword>
<feature type="domain" description="Multidrug resistance protein MdtA-like alpha-helical hairpin" evidence="7">
    <location>
        <begin position="115"/>
        <end position="183"/>
    </location>
</feature>
<evidence type="ECO:0000256" key="4">
    <source>
        <dbReference type="ARBA" id="ARBA00022475"/>
    </source>
</evidence>
<dbReference type="PANTHER" id="PTHR30469:SF36">
    <property type="entry name" value="BLL3903 PROTEIN"/>
    <property type="match status" value="1"/>
</dbReference>
<dbReference type="PANTHER" id="PTHR30469">
    <property type="entry name" value="MULTIDRUG RESISTANCE PROTEIN MDTA"/>
    <property type="match status" value="1"/>
</dbReference>
<keyword evidence="3" id="KW-0813">Transport</keyword>
<name>A0A1F5YR53_9BACT</name>
<evidence type="ECO:0000259" key="7">
    <source>
        <dbReference type="Pfam" id="PF25876"/>
    </source>
</evidence>
<dbReference type="GO" id="GO:0030313">
    <property type="term" value="C:cell envelope"/>
    <property type="evidence" value="ECO:0007669"/>
    <property type="project" value="UniProtKB-SubCell"/>
</dbReference>
<dbReference type="Gene3D" id="2.40.30.170">
    <property type="match status" value="1"/>
</dbReference>
<evidence type="ECO:0000256" key="5">
    <source>
        <dbReference type="ARBA" id="ARBA00022519"/>
    </source>
</evidence>
<feature type="domain" description="Multidrug resistance protein MdtA-like beta-barrel" evidence="9">
    <location>
        <begin position="220"/>
        <end position="300"/>
    </location>
</feature>
<dbReference type="AlphaFoldDB" id="A0A1F5YR53"/>
<organism evidence="11 12">
    <name type="scientific">Candidatus Glassbacteria bacterium RIFCSPLOWO2_12_FULL_58_11</name>
    <dbReference type="NCBI Taxonomy" id="1817867"/>
    <lineage>
        <taxon>Bacteria</taxon>
        <taxon>Candidatus Glassiibacteriota</taxon>
    </lineage>
</organism>
<dbReference type="Pfam" id="PF25967">
    <property type="entry name" value="RND-MFP_C"/>
    <property type="match status" value="1"/>
</dbReference>
<evidence type="ECO:0000259" key="9">
    <source>
        <dbReference type="Pfam" id="PF25944"/>
    </source>
</evidence>
<dbReference type="Pfam" id="PF25944">
    <property type="entry name" value="Beta-barrel_RND"/>
    <property type="match status" value="1"/>
</dbReference>